<dbReference type="GO" id="GO:0044550">
    <property type="term" value="P:secondary metabolite biosynthetic process"/>
    <property type="evidence" value="ECO:0007669"/>
    <property type="project" value="UniProtKB-ARBA"/>
</dbReference>
<dbReference type="InterPro" id="IPR002347">
    <property type="entry name" value="SDR_fam"/>
</dbReference>
<dbReference type="PANTHER" id="PTHR24321">
    <property type="entry name" value="DEHYDROGENASES, SHORT CHAIN"/>
    <property type="match status" value="1"/>
</dbReference>
<dbReference type="EMBL" id="NKJJ02000006">
    <property type="protein sequence ID" value="TPR04200.1"/>
    <property type="molecule type" value="Genomic_DNA"/>
</dbReference>
<dbReference type="PROSITE" id="PS00061">
    <property type="entry name" value="ADH_SHORT"/>
    <property type="match status" value="1"/>
</dbReference>
<sequence length="281" mass="29784">MAGTRLNGGIALVTGAASGIGKDTCFALAEAGVEAILLADLNLPTDPTLQECQKFASHPNFRALSVVVDVTDEASVDNMVQRAVNELGRIDYCVHSAGISGNSRTRTATLNVDAFDQSMRTNSRGPMLVLRAVSQAMSLQEPRSYTSTRSNTTRSLGRGSIVVLSSINGLISVPGMMPYTASKHATIGIAQSAAVDNFEHHIRVNIVCPSWTDTPMMQKTISNVPTLEQAIAKLCPLGRIAMPEEVSDAVVFLCSPAASFINGESLVIDAGFTLTGFRMGH</sequence>
<dbReference type="VEuPathDB" id="FungiDB:ATCC64974_86680"/>
<dbReference type="Proteomes" id="UP000197666">
    <property type="component" value="Unassembled WGS sequence"/>
</dbReference>
<evidence type="ECO:0000256" key="1">
    <source>
        <dbReference type="ARBA" id="ARBA00006484"/>
    </source>
</evidence>
<dbReference type="PANTHER" id="PTHR24321:SF12">
    <property type="entry name" value="SHORT-CHAIN DEHYDROGENASE_REDUCTASE FAMILY, PUTATIVE (AFU_ORTHOLOGUE AFUA_5G14340)-RELATED"/>
    <property type="match status" value="1"/>
</dbReference>
<dbReference type="FunFam" id="3.40.50.720:FF:000084">
    <property type="entry name" value="Short-chain dehydrogenase reductase"/>
    <property type="match status" value="1"/>
</dbReference>
<protein>
    <submittedName>
        <fullName evidence="4">Mid2 like cell wall stress sensor family protein</fullName>
    </submittedName>
</protein>
<comment type="caution">
    <text evidence="4">The sequence shown here is derived from an EMBL/GenBank/DDBJ whole genome shotgun (WGS) entry which is preliminary data.</text>
</comment>
<dbReference type="GO" id="GO:0016491">
    <property type="term" value="F:oxidoreductase activity"/>
    <property type="evidence" value="ECO:0007669"/>
    <property type="project" value="UniProtKB-KW"/>
</dbReference>
<dbReference type="eggNOG" id="KOG0725">
    <property type="taxonomic scope" value="Eukaryota"/>
</dbReference>
<evidence type="ECO:0000256" key="3">
    <source>
        <dbReference type="ARBA" id="ARBA00023002"/>
    </source>
</evidence>
<proteinExistence type="inferred from homology"/>
<name>A0A254TVL5_ASPNG</name>
<dbReference type="PRINTS" id="PR00081">
    <property type="entry name" value="GDHRDH"/>
</dbReference>
<accession>A0A254TVL5</accession>
<dbReference type="VEuPathDB" id="FungiDB:ASPNIDRAFT2_1111271"/>
<comment type="similarity">
    <text evidence="1">Belongs to the short-chain dehydrogenases/reductases (SDR) family.</text>
</comment>
<keyword evidence="2" id="KW-0521">NADP</keyword>
<dbReference type="Pfam" id="PF13561">
    <property type="entry name" value="adh_short_C2"/>
    <property type="match status" value="1"/>
</dbReference>
<dbReference type="SMR" id="A0A254TVL5"/>
<evidence type="ECO:0000313" key="5">
    <source>
        <dbReference type="Proteomes" id="UP000197666"/>
    </source>
</evidence>
<gene>
    <name evidence="4" type="ORF">CAN33_003945</name>
</gene>
<keyword evidence="3" id="KW-0560">Oxidoreductase</keyword>
<evidence type="ECO:0000256" key="2">
    <source>
        <dbReference type="ARBA" id="ARBA00022857"/>
    </source>
</evidence>
<dbReference type="VEuPathDB" id="FungiDB:M747DRAFT_268308"/>
<dbReference type="Gene3D" id="3.40.50.720">
    <property type="entry name" value="NAD(P)-binding Rossmann-like Domain"/>
    <property type="match status" value="1"/>
</dbReference>
<dbReference type="PRINTS" id="PR00080">
    <property type="entry name" value="SDRFAMILY"/>
</dbReference>
<dbReference type="InterPro" id="IPR036291">
    <property type="entry name" value="NAD(P)-bd_dom_sf"/>
</dbReference>
<organism evidence="4 5">
    <name type="scientific">Aspergillus niger</name>
    <dbReference type="NCBI Taxonomy" id="5061"/>
    <lineage>
        <taxon>Eukaryota</taxon>
        <taxon>Fungi</taxon>
        <taxon>Dikarya</taxon>
        <taxon>Ascomycota</taxon>
        <taxon>Pezizomycotina</taxon>
        <taxon>Eurotiomycetes</taxon>
        <taxon>Eurotiomycetidae</taxon>
        <taxon>Eurotiales</taxon>
        <taxon>Aspergillaceae</taxon>
        <taxon>Aspergillus</taxon>
        <taxon>Aspergillus subgen. Circumdati</taxon>
    </lineage>
</organism>
<dbReference type="AlphaFoldDB" id="A0A254TVL5"/>
<reference evidence="5" key="1">
    <citation type="submission" date="2018-10" db="EMBL/GenBank/DDBJ databases">
        <title>FDA dAtabase for Regulatory Grade micrObial Sequences (FDA-ARGOS): Supporting development and validation of Infectious Disease Dx tests.</title>
        <authorList>
            <person name="Kerrigan L."/>
            <person name="Tallon L."/>
            <person name="Sadzewicz L."/>
            <person name="Sengamalay N."/>
            <person name="Ott S."/>
            <person name="Godinez A."/>
            <person name="Nagaraj S."/>
            <person name="Vavikolanu K."/>
            <person name="Nadendla S."/>
            <person name="George J."/>
            <person name="Sichtig H."/>
        </authorList>
    </citation>
    <scope>NUCLEOTIDE SEQUENCE [LARGE SCALE GENOMIC DNA]</scope>
    <source>
        <strain evidence="5">FDAARGOS_311</strain>
    </source>
</reference>
<dbReference type="SUPFAM" id="SSF51735">
    <property type="entry name" value="NAD(P)-binding Rossmann-fold domains"/>
    <property type="match status" value="1"/>
</dbReference>
<dbReference type="InterPro" id="IPR020904">
    <property type="entry name" value="Sc_DH/Rdtase_CS"/>
</dbReference>
<dbReference type="VEuPathDB" id="FungiDB:An04g09990"/>
<dbReference type="CDD" id="cd05233">
    <property type="entry name" value="SDR_c"/>
    <property type="match status" value="1"/>
</dbReference>
<evidence type="ECO:0000313" key="4">
    <source>
        <dbReference type="EMBL" id="TPR04200.1"/>
    </source>
</evidence>